<evidence type="ECO:0000256" key="2">
    <source>
        <dbReference type="SAM" id="SignalP"/>
    </source>
</evidence>
<name>A0A0P6VIY3_9HYPH</name>
<gene>
    <name evidence="3" type="ORF">ABB55_07920</name>
</gene>
<organism evidence="3 4">
    <name type="scientific">Prosthecodimorpha hirschii</name>
    <dbReference type="NCBI Taxonomy" id="665126"/>
    <lineage>
        <taxon>Bacteria</taxon>
        <taxon>Pseudomonadati</taxon>
        <taxon>Pseudomonadota</taxon>
        <taxon>Alphaproteobacteria</taxon>
        <taxon>Hyphomicrobiales</taxon>
        <taxon>Ancalomicrobiaceae</taxon>
        <taxon>Prosthecodimorpha</taxon>
    </lineage>
</organism>
<feature type="compositionally biased region" description="Polar residues" evidence="1">
    <location>
        <begin position="230"/>
        <end position="254"/>
    </location>
</feature>
<reference evidence="3 4" key="1">
    <citation type="submission" date="2015-09" db="EMBL/GenBank/DDBJ databases">
        <authorList>
            <person name="Jackson K.R."/>
            <person name="Lunt B.L."/>
            <person name="Fisher J.N.B."/>
            <person name="Gardner A.V."/>
            <person name="Bailey M.E."/>
            <person name="Deus L.M."/>
            <person name="Earl A.S."/>
            <person name="Gibby P.D."/>
            <person name="Hartmann K.A."/>
            <person name="Liu J.E."/>
            <person name="Manci A.M."/>
            <person name="Nielsen D.A."/>
            <person name="Solomon M.B."/>
            <person name="Breakwell D.P."/>
            <person name="Burnett S.H."/>
            <person name="Grose J.H."/>
        </authorList>
    </citation>
    <scope>NUCLEOTIDE SEQUENCE [LARGE SCALE GENOMIC DNA]</scope>
    <source>
        <strain evidence="3 4">16</strain>
    </source>
</reference>
<proteinExistence type="predicted"/>
<feature type="compositionally biased region" description="Polar residues" evidence="1">
    <location>
        <begin position="206"/>
        <end position="224"/>
    </location>
</feature>
<protein>
    <recommendedName>
        <fullName evidence="5">Cell envelope biogenesis protein TolA</fullName>
    </recommendedName>
</protein>
<sequence length="357" mass="38039">MKLGLPASIALHSALLAWAILSLPGSKTDSVTVVDALPVEFVPIAEATQLRLGQKTAKPAQEIVPKETVKALKDTTGERAGTSKAEELPPPPPPEKKQVAAVSKDDQKPTPPRPPEHKPEPPKPEPKPEPKPVAKPEPKPDEPKPEKPREAEKARDNGEGKPPEVKEPPKDQKALDKILEKAEKKPEPKPEAKPVAKPVAKPEPTRTASVATPTTASDSKSSFNARDISQILSRTPTGTAASTAPRTASLGSVTGQNSAIKMTQTEVDALIGQIKKCWNPPIGSAEANIRVVMRFSLNQDGTVNGRPSVVSGPAHALGPGLGRSAERAILQCGPYRLPAEKFQTWSDIEATFDPKDL</sequence>
<dbReference type="RefSeq" id="WP_054358326.1">
    <property type="nucleotide sequence ID" value="NZ_LJYW01000001.1"/>
</dbReference>
<feature type="region of interest" description="Disordered" evidence="1">
    <location>
        <begin position="65"/>
        <end position="254"/>
    </location>
</feature>
<evidence type="ECO:0008006" key="5">
    <source>
        <dbReference type="Google" id="ProtNLM"/>
    </source>
</evidence>
<reference evidence="3 4" key="2">
    <citation type="submission" date="2015-10" db="EMBL/GenBank/DDBJ databases">
        <title>Draft Genome Sequence of Prosthecomicrobium hirschii ATCC 27832.</title>
        <authorList>
            <person name="Daniel J."/>
            <person name="Givan S.A."/>
            <person name="Brun Y.V."/>
            <person name="Brown P.J."/>
        </authorList>
    </citation>
    <scope>NUCLEOTIDE SEQUENCE [LARGE SCALE GENOMIC DNA]</scope>
    <source>
        <strain evidence="3 4">16</strain>
    </source>
</reference>
<keyword evidence="4" id="KW-1185">Reference proteome</keyword>
<dbReference type="PRINTS" id="PR01217">
    <property type="entry name" value="PRICHEXTENSN"/>
</dbReference>
<comment type="caution">
    <text evidence="3">The sequence shown here is derived from an EMBL/GenBank/DDBJ whole genome shotgun (WGS) entry which is preliminary data.</text>
</comment>
<dbReference type="Proteomes" id="UP000048984">
    <property type="component" value="Unassembled WGS sequence"/>
</dbReference>
<evidence type="ECO:0000313" key="4">
    <source>
        <dbReference type="Proteomes" id="UP000048984"/>
    </source>
</evidence>
<feature type="signal peptide" evidence="2">
    <location>
        <begin position="1"/>
        <end position="19"/>
    </location>
</feature>
<keyword evidence="2" id="KW-0732">Signal</keyword>
<dbReference type="STRING" id="665126.ABB55_07920"/>
<dbReference type="Gene3D" id="3.30.1150.10">
    <property type="match status" value="1"/>
</dbReference>
<dbReference type="EMBL" id="LJYW01000001">
    <property type="protein sequence ID" value="KPL52163.1"/>
    <property type="molecule type" value="Genomic_DNA"/>
</dbReference>
<accession>A0A0P6VIY3</accession>
<evidence type="ECO:0000256" key="1">
    <source>
        <dbReference type="SAM" id="MobiDB-lite"/>
    </source>
</evidence>
<dbReference type="AlphaFoldDB" id="A0A0P6VIY3"/>
<feature type="compositionally biased region" description="Basic and acidic residues" evidence="1">
    <location>
        <begin position="65"/>
        <end position="77"/>
    </location>
</feature>
<feature type="compositionally biased region" description="Basic and acidic residues" evidence="1">
    <location>
        <begin position="94"/>
        <end position="194"/>
    </location>
</feature>
<feature type="chain" id="PRO_5006131569" description="Cell envelope biogenesis protein TolA" evidence="2">
    <location>
        <begin position="20"/>
        <end position="357"/>
    </location>
</feature>
<evidence type="ECO:0000313" key="3">
    <source>
        <dbReference type="EMBL" id="KPL52163.1"/>
    </source>
</evidence>